<accession>A0A9X3HPE9</accession>
<dbReference type="AlphaFoldDB" id="A0A9X3HPE9"/>
<dbReference type="Proteomes" id="UP001155586">
    <property type="component" value="Unassembled WGS sequence"/>
</dbReference>
<dbReference type="RefSeq" id="WP_252031035.1">
    <property type="nucleotide sequence ID" value="NZ_JAKRRX010000006.1"/>
</dbReference>
<keyword evidence="3" id="KW-1185">Reference proteome</keyword>
<evidence type="ECO:0000313" key="2">
    <source>
        <dbReference type="EMBL" id="MCW8332608.1"/>
    </source>
</evidence>
<feature type="chain" id="PRO_5040867707" evidence="1">
    <location>
        <begin position="20"/>
        <end position="111"/>
    </location>
</feature>
<name>A0A9X3HPE9_9VIBR</name>
<evidence type="ECO:0000313" key="3">
    <source>
        <dbReference type="Proteomes" id="UP001155586"/>
    </source>
</evidence>
<feature type="signal peptide" evidence="1">
    <location>
        <begin position="1"/>
        <end position="19"/>
    </location>
</feature>
<gene>
    <name evidence="2" type="ORF">MD483_02020</name>
</gene>
<sequence length="111" mass="12962">MRLIALLFSALMLALPVKAGESLPLKCELLETPDQFWFYREQMVYQSEQFAIFHNFKGRVVTQVDVKTNELIRTTYLGDSYTPKYQILMGRCPTIAHVLEMWQLDDVPMDN</sequence>
<keyword evidence="1" id="KW-0732">Signal</keyword>
<organism evidence="2 3">
    <name type="scientific">Vibrio paucivorans</name>
    <dbReference type="NCBI Taxonomy" id="2829489"/>
    <lineage>
        <taxon>Bacteria</taxon>
        <taxon>Pseudomonadati</taxon>
        <taxon>Pseudomonadota</taxon>
        <taxon>Gammaproteobacteria</taxon>
        <taxon>Vibrionales</taxon>
        <taxon>Vibrionaceae</taxon>
        <taxon>Vibrio</taxon>
    </lineage>
</organism>
<reference evidence="2" key="1">
    <citation type="submission" date="2022-02" db="EMBL/GenBank/DDBJ databases">
        <title>Vibrio sp. nov., a new bacterium isolated from Bohai sea, China.</title>
        <authorList>
            <person name="Yuan Y."/>
        </authorList>
    </citation>
    <scope>NUCLEOTIDE SEQUENCE</scope>
    <source>
        <strain evidence="2">DBSS07</strain>
    </source>
</reference>
<comment type="caution">
    <text evidence="2">The sequence shown here is derived from an EMBL/GenBank/DDBJ whole genome shotgun (WGS) entry which is preliminary data.</text>
</comment>
<dbReference type="EMBL" id="JAKRRX010000006">
    <property type="protein sequence ID" value="MCW8332608.1"/>
    <property type="molecule type" value="Genomic_DNA"/>
</dbReference>
<evidence type="ECO:0000256" key="1">
    <source>
        <dbReference type="SAM" id="SignalP"/>
    </source>
</evidence>
<proteinExistence type="predicted"/>
<protein>
    <submittedName>
        <fullName evidence="2">Uncharacterized protein</fullName>
    </submittedName>
</protein>